<evidence type="ECO:0000256" key="5">
    <source>
        <dbReference type="SAM" id="MobiDB-lite"/>
    </source>
</evidence>
<feature type="compositionally biased region" description="Low complexity" evidence="5">
    <location>
        <begin position="694"/>
        <end position="721"/>
    </location>
</feature>
<evidence type="ECO:0000256" key="4">
    <source>
        <dbReference type="ARBA" id="ARBA00023136"/>
    </source>
</evidence>
<dbReference type="Proteomes" id="UP000001542">
    <property type="component" value="Unassembled WGS sequence"/>
</dbReference>
<dbReference type="EMBL" id="DS113255">
    <property type="protein sequence ID" value="EAY15477.1"/>
    <property type="molecule type" value="Genomic_DNA"/>
</dbReference>
<keyword evidence="2 6" id="KW-0812">Transmembrane</keyword>
<dbReference type="VEuPathDB" id="TrichDB:TVAGG3_0734580"/>
<reference evidence="7" key="1">
    <citation type="submission" date="2006-10" db="EMBL/GenBank/DDBJ databases">
        <authorList>
            <person name="Amadeo P."/>
            <person name="Zhao Q."/>
            <person name="Wortman J."/>
            <person name="Fraser-Liggett C."/>
            <person name="Carlton J."/>
        </authorList>
    </citation>
    <scope>NUCLEOTIDE SEQUENCE</scope>
    <source>
        <strain evidence="7">G3</strain>
    </source>
</reference>
<dbReference type="GO" id="GO:0016020">
    <property type="term" value="C:membrane"/>
    <property type="evidence" value="ECO:0007669"/>
    <property type="project" value="UniProtKB-SubCell"/>
</dbReference>
<dbReference type="VEuPathDB" id="TrichDB:TVAG_210070"/>
<dbReference type="InParanoid" id="A2DVR4"/>
<evidence type="ECO:0000313" key="8">
    <source>
        <dbReference type="Proteomes" id="UP000001542"/>
    </source>
</evidence>
<dbReference type="AlphaFoldDB" id="A2DVR4"/>
<feature type="region of interest" description="Disordered" evidence="5">
    <location>
        <begin position="670"/>
        <end position="749"/>
    </location>
</feature>
<dbReference type="KEGG" id="tva:4773480"/>
<dbReference type="eggNOG" id="ENOG502SUB2">
    <property type="taxonomic scope" value="Eukaryota"/>
</dbReference>
<protein>
    <submittedName>
        <fullName evidence="7">Uncharacterized protein</fullName>
    </submittedName>
</protein>
<keyword evidence="4 6" id="KW-0472">Membrane</keyword>
<accession>A2DVR4</accession>
<sequence length="749" mass="85221">MLLHFLPFIYLRLDKFSYTIDEATTFNVTSNVAVLPYQTEGFTFQDSNNQEITDFPHIFYQGSTFIVTPTPEKAGTNLTITANYLFEDCPTVEYVLNGFLMTNETAGYYSDRICYLFFPREDSLLKLNMNVSSVGSNTVRYYYYRSVTSSTLYQSTQIPESPTALVIIESDRTNEVVRLMILDQNMYDFGDNRKTIRDLAYIPVPPSSVFIAKNTEGFTFESDIAQIGEGIFFNNLTNFNVKVTGPGPADLYYSIVFVNPYMNYTDLNVEIFGKSTHVLFSTSDYDFDVRRPTVYCHILTSPNIIRYKFCHSSAYAENFVIHYPNNVFYSNLECYYGFPYIGQTVVLYASAAAISGDVFGLQTSDLLVETNPKLTFRNESFHIIGDNLKNENPANDHYDIKSTTANINFANGFYQIYIPAEGRTLDFQVKTLVVFHNGKSFSGTISSDRILESTGNYVINFTTKCDTMEIKPLDNKPLIANISVLNYYYRSFDSTTLDVIVVSPNKPQYFSIYNKKTYQGVAVNLSTNKHQKSNFYIFASGPLEYEVFGEPSTGVTLYDGYSMLPYPNKTMAAQQYKVTFSDDDAMWKYKTYSYAPATEEISGLFIGALSYTNLSKSNYKPENPQYVYTYGDKYSPSIIIAIVLGCAVGLVLILTIVSKVLHCWCYNKYKKNSSSSSSSSKKKKRNHISEEQLGQQYNQYPPQNQQYNQYPPQYAPPQNGQYPPPPNGQYPPPPNGQYPPQNPYYQTPN</sequence>
<dbReference type="InterPro" id="IPR026910">
    <property type="entry name" value="Shisa"/>
</dbReference>
<name>A2DVR4_TRIV3</name>
<proteinExistence type="predicted"/>
<feature type="compositionally biased region" description="Pro residues" evidence="5">
    <location>
        <begin position="722"/>
        <end position="742"/>
    </location>
</feature>
<keyword evidence="8" id="KW-1185">Reference proteome</keyword>
<evidence type="ECO:0000256" key="6">
    <source>
        <dbReference type="SAM" id="Phobius"/>
    </source>
</evidence>
<evidence type="ECO:0000256" key="1">
    <source>
        <dbReference type="ARBA" id="ARBA00004370"/>
    </source>
</evidence>
<feature type="transmembrane region" description="Helical" evidence="6">
    <location>
        <begin position="638"/>
        <end position="661"/>
    </location>
</feature>
<dbReference type="PANTHER" id="PTHR31395">
    <property type="entry name" value="SHISA"/>
    <property type="match status" value="1"/>
</dbReference>
<evidence type="ECO:0000256" key="3">
    <source>
        <dbReference type="ARBA" id="ARBA00022989"/>
    </source>
</evidence>
<evidence type="ECO:0000313" key="7">
    <source>
        <dbReference type="EMBL" id="EAY15477.1"/>
    </source>
</evidence>
<dbReference type="PANTHER" id="PTHR31395:SF23">
    <property type="entry name" value="GEO05642P1"/>
    <property type="match status" value="1"/>
</dbReference>
<keyword evidence="3 6" id="KW-1133">Transmembrane helix</keyword>
<dbReference type="RefSeq" id="XP_001327700.1">
    <property type="nucleotide sequence ID" value="XM_001327665.1"/>
</dbReference>
<evidence type="ECO:0000256" key="2">
    <source>
        <dbReference type="ARBA" id="ARBA00022692"/>
    </source>
</evidence>
<comment type="subcellular location">
    <subcellularLocation>
        <location evidence="1">Membrane</location>
    </subcellularLocation>
</comment>
<organism evidence="7 8">
    <name type="scientific">Trichomonas vaginalis (strain ATCC PRA-98 / G3)</name>
    <dbReference type="NCBI Taxonomy" id="412133"/>
    <lineage>
        <taxon>Eukaryota</taxon>
        <taxon>Metamonada</taxon>
        <taxon>Parabasalia</taxon>
        <taxon>Trichomonadida</taxon>
        <taxon>Trichomonadidae</taxon>
        <taxon>Trichomonas</taxon>
    </lineage>
</organism>
<gene>
    <name evidence="7" type="ORF">TVAG_210070</name>
</gene>
<reference evidence="7" key="2">
    <citation type="journal article" date="2007" name="Science">
        <title>Draft genome sequence of the sexually transmitted pathogen Trichomonas vaginalis.</title>
        <authorList>
            <person name="Carlton J.M."/>
            <person name="Hirt R.P."/>
            <person name="Silva J.C."/>
            <person name="Delcher A.L."/>
            <person name="Schatz M."/>
            <person name="Zhao Q."/>
            <person name="Wortman J.R."/>
            <person name="Bidwell S.L."/>
            <person name="Alsmark U.C.M."/>
            <person name="Besteiro S."/>
            <person name="Sicheritz-Ponten T."/>
            <person name="Noel C.J."/>
            <person name="Dacks J.B."/>
            <person name="Foster P.G."/>
            <person name="Simillion C."/>
            <person name="Van de Peer Y."/>
            <person name="Miranda-Saavedra D."/>
            <person name="Barton G.J."/>
            <person name="Westrop G.D."/>
            <person name="Mueller S."/>
            <person name="Dessi D."/>
            <person name="Fiori P.L."/>
            <person name="Ren Q."/>
            <person name="Paulsen I."/>
            <person name="Zhang H."/>
            <person name="Bastida-Corcuera F.D."/>
            <person name="Simoes-Barbosa A."/>
            <person name="Brown M.T."/>
            <person name="Hayes R.D."/>
            <person name="Mukherjee M."/>
            <person name="Okumura C.Y."/>
            <person name="Schneider R."/>
            <person name="Smith A.J."/>
            <person name="Vanacova S."/>
            <person name="Villalvazo M."/>
            <person name="Haas B.J."/>
            <person name="Pertea M."/>
            <person name="Feldblyum T.V."/>
            <person name="Utterback T.R."/>
            <person name="Shu C.L."/>
            <person name="Osoegawa K."/>
            <person name="de Jong P.J."/>
            <person name="Hrdy I."/>
            <person name="Horvathova L."/>
            <person name="Zubacova Z."/>
            <person name="Dolezal P."/>
            <person name="Malik S.B."/>
            <person name="Logsdon J.M. Jr."/>
            <person name="Henze K."/>
            <person name="Gupta A."/>
            <person name="Wang C.C."/>
            <person name="Dunne R.L."/>
            <person name="Upcroft J.A."/>
            <person name="Upcroft P."/>
            <person name="White O."/>
            <person name="Salzberg S.L."/>
            <person name="Tang P."/>
            <person name="Chiu C.-H."/>
            <person name="Lee Y.-S."/>
            <person name="Embley T.M."/>
            <person name="Coombs G.H."/>
            <person name="Mottram J.C."/>
            <person name="Tachezy J."/>
            <person name="Fraser-Liggett C.M."/>
            <person name="Johnson P.J."/>
        </authorList>
    </citation>
    <scope>NUCLEOTIDE SEQUENCE [LARGE SCALE GENOMIC DNA]</scope>
    <source>
        <strain evidence="7">G3</strain>
    </source>
</reference>